<evidence type="ECO:0000313" key="7">
    <source>
        <dbReference type="Proteomes" id="UP001379235"/>
    </source>
</evidence>
<dbReference type="Pfam" id="PF07637">
    <property type="entry name" value="PSD5"/>
    <property type="match status" value="1"/>
</dbReference>
<evidence type="ECO:0000259" key="4">
    <source>
        <dbReference type="Pfam" id="PF07631"/>
    </source>
</evidence>
<evidence type="ECO:0000259" key="2">
    <source>
        <dbReference type="Pfam" id="PF07624"/>
    </source>
</evidence>
<accession>A0ABU8SDV0</accession>
<protein>
    <submittedName>
        <fullName evidence="6">DUF1592 domain-containing protein</fullName>
    </submittedName>
</protein>
<dbReference type="InterPro" id="IPR013042">
    <property type="entry name" value="DUF1592"/>
</dbReference>
<dbReference type="Pfam" id="PF07627">
    <property type="entry name" value="PSCyt3"/>
    <property type="match status" value="1"/>
</dbReference>
<organism evidence="6 7">
    <name type="scientific">Novosphingobium aquae</name>
    <dbReference type="NCBI Taxonomy" id="3133435"/>
    <lineage>
        <taxon>Bacteria</taxon>
        <taxon>Pseudomonadati</taxon>
        <taxon>Pseudomonadota</taxon>
        <taxon>Alphaproteobacteria</taxon>
        <taxon>Sphingomonadales</taxon>
        <taxon>Sphingomonadaceae</taxon>
        <taxon>Novosphingobium</taxon>
    </lineage>
</organism>
<evidence type="ECO:0000259" key="3">
    <source>
        <dbReference type="Pfam" id="PF07627"/>
    </source>
</evidence>
<evidence type="ECO:0000256" key="1">
    <source>
        <dbReference type="SAM" id="SignalP"/>
    </source>
</evidence>
<comment type="caution">
    <text evidence="6">The sequence shown here is derived from an EMBL/GenBank/DDBJ whole genome shotgun (WGS) entry which is preliminary data.</text>
</comment>
<proteinExistence type="predicted"/>
<dbReference type="InterPro" id="IPR013043">
    <property type="entry name" value="DUF1595"/>
</dbReference>
<dbReference type="Pfam" id="PF07624">
    <property type="entry name" value="PSD2"/>
    <property type="match status" value="1"/>
</dbReference>
<feature type="domain" description="DUF1592" evidence="4">
    <location>
        <begin position="199"/>
        <end position="327"/>
    </location>
</feature>
<reference evidence="6 7" key="1">
    <citation type="submission" date="2024-03" db="EMBL/GenBank/DDBJ databases">
        <authorList>
            <person name="Jo J.-H."/>
        </authorList>
    </citation>
    <scope>NUCLEOTIDE SEQUENCE [LARGE SCALE GENOMIC DNA]</scope>
    <source>
        <strain evidence="6 7">AS3R-12</strain>
    </source>
</reference>
<dbReference type="EMBL" id="JBBHJY010000014">
    <property type="protein sequence ID" value="MEJ6012139.1"/>
    <property type="molecule type" value="Genomic_DNA"/>
</dbReference>
<dbReference type="InterPro" id="IPR013039">
    <property type="entry name" value="DUF1588"/>
</dbReference>
<dbReference type="RefSeq" id="WP_339970031.1">
    <property type="nucleotide sequence ID" value="NZ_JBBHJY010000014.1"/>
</dbReference>
<feature type="chain" id="PRO_5045884649" evidence="1">
    <location>
        <begin position="22"/>
        <end position="554"/>
    </location>
</feature>
<sequence length="554" mass="60163">MAPLAALGTLAAAVISSGGAAQNPGFAEPRSPGGPTTFRRLDEAQYKRSIAQIFGADIKVPGRFEPPVRDEGLLAIGSSKVIVTPSGIEQSAVRAREISAEVLSEAKRSRYVSCQLTASFDGPCASQFLDKYGRLLFRHPLSAQERSAALALSRDVTQTSGSFAKGLSAGLSSLLVSPAFIFRVEQAEPDPADKGRQRLDSWSLASRISFLLWNAPPDAELLDAAANGSLHTQAGLERQVDRLLASPKLEDGVRAFFSDMLGFDQFDGLSKDSAIFPVFNPRLRDDAKEQSLRTITYHLLTKDADYRELFTTRETFLSRSLGALYGVPVTAKAINGWMPYSFPEGSPHAGLLTFPGFLLLDPSHEGRSSPTIRGKTVREKFLCQTVPNPPANVNFRIVQDTANPQFKTARERLSAHNESPACAGCHRITDPIGLALENYDAVGTYRTHENGALIDPSGKFDGKTYSNAMELTRLLHDSPSVPSCVVQRTFEYGTGRQSVPGEGPWLEALSQRFTADGYRYKALLRRVATSPAFQAVALPAPIAPKRVALLNRQP</sequence>
<dbReference type="InterPro" id="IPR011478">
    <property type="entry name" value="DUF1585"/>
</dbReference>
<gene>
    <name evidence="6" type="ORF">WG900_19720</name>
</gene>
<evidence type="ECO:0000259" key="5">
    <source>
        <dbReference type="Pfam" id="PF07637"/>
    </source>
</evidence>
<keyword evidence="7" id="KW-1185">Reference proteome</keyword>
<feature type="domain" description="DUF1595" evidence="5">
    <location>
        <begin position="124"/>
        <end position="185"/>
    </location>
</feature>
<dbReference type="Pfam" id="PF07631">
    <property type="entry name" value="PSD4"/>
    <property type="match status" value="1"/>
</dbReference>
<feature type="signal peptide" evidence="1">
    <location>
        <begin position="1"/>
        <end position="21"/>
    </location>
</feature>
<feature type="domain" description="DUF1588" evidence="3">
    <location>
        <begin position="349"/>
        <end position="449"/>
    </location>
</feature>
<name>A0ABU8SDV0_9SPHN</name>
<keyword evidence="1" id="KW-0732">Signal</keyword>
<feature type="domain" description="DUF1585" evidence="2">
    <location>
        <begin position="461"/>
        <end position="533"/>
    </location>
</feature>
<evidence type="ECO:0000313" key="6">
    <source>
        <dbReference type="EMBL" id="MEJ6012139.1"/>
    </source>
</evidence>
<dbReference type="Proteomes" id="UP001379235">
    <property type="component" value="Unassembled WGS sequence"/>
</dbReference>